<dbReference type="EMBL" id="JADNYJ010000195">
    <property type="protein sequence ID" value="KAF8875535.1"/>
    <property type="molecule type" value="Genomic_DNA"/>
</dbReference>
<evidence type="ECO:0000256" key="1">
    <source>
        <dbReference type="SAM" id="MobiDB-lite"/>
    </source>
</evidence>
<comment type="caution">
    <text evidence="2">The sequence shown here is derived from an EMBL/GenBank/DDBJ whole genome shotgun (WGS) entry which is preliminary data.</text>
</comment>
<name>A0A9P5THG2_GYMJU</name>
<proteinExistence type="predicted"/>
<dbReference type="OrthoDB" id="6247875at2759"/>
<keyword evidence="3" id="KW-1185">Reference proteome</keyword>
<organism evidence="2 3">
    <name type="scientific">Gymnopilus junonius</name>
    <name type="common">Spectacular rustgill mushroom</name>
    <name type="synonym">Gymnopilus spectabilis subsp. junonius</name>
    <dbReference type="NCBI Taxonomy" id="109634"/>
    <lineage>
        <taxon>Eukaryota</taxon>
        <taxon>Fungi</taxon>
        <taxon>Dikarya</taxon>
        <taxon>Basidiomycota</taxon>
        <taxon>Agaricomycotina</taxon>
        <taxon>Agaricomycetes</taxon>
        <taxon>Agaricomycetidae</taxon>
        <taxon>Agaricales</taxon>
        <taxon>Agaricineae</taxon>
        <taxon>Hymenogastraceae</taxon>
        <taxon>Gymnopilus</taxon>
    </lineage>
</organism>
<evidence type="ECO:0000313" key="2">
    <source>
        <dbReference type="EMBL" id="KAF8875535.1"/>
    </source>
</evidence>
<sequence>MPASRPFLDRRRRSSHAISLFPDFVVSPAKPGVYGIQARPVTFAPNVTPALSAKLFPSSAAYTTQPAPTRNPAPAEDERRCEEVAQLLLEGKEGDDLAKAVRELDIARNRELELNFSANSVEAQASIPEPPRGYNPDGNHSAPSTITNIPTLHMPTSMHPLFGMDFSAQNAGDTFFPSNNAMLFPRRPSSVPLPNAEWLWPAIPPFASDDQAEDQQDFQNLQEFTNPFSWQVNQGFEQRMSFQFSAASFPPHQVGHGMSSAPAQVQQTLQEQQQLHSHAPIQPDAQGLFHPQPQMFGMQTTRSPLERRASQCGSFLQAIMDHARFNADMDTMHVEKDHNPLPDVDPAAAGLFADFSFGKTSSDAPAQFGGGGHHRTLSATSEAAVDPIDSSGAAGLVSGMIAPIDVPPLVHSQSQSSASTTDGSWGSVTAPQPDHGQYLTSNGVYTPPGAIDPSIQEYAPEHMYSMPGPHVMDNGMYSVDQTLNMDQHIHFQQQFEQQGACTACMAICRSRS</sequence>
<dbReference type="Proteomes" id="UP000724874">
    <property type="component" value="Unassembled WGS sequence"/>
</dbReference>
<reference evidence="2" key="1">
    <citation type="submission" date="2020-11" db="EMBL/GenBank/DDBJ databases">
        <authorList>
            <consortium name="DOE Joint Genome Institute"/>
            <person name="Ahrendt S."/>
            <person name="Riley R."/>
            <person name="Andreopoulos W."/>
            <person name="LaButti K."/>
            <person name="Pangilinan J."/>
            <person name="Ruiz-duenas F.J."/>
            <person name="Barrasa J.M."/>
            <person name="Sanchez-Garcia M."/>
            <person name="Camarero S."/>
            <person name="Miyauchi S."/>
            <person name="Serrano A."/>
            <person name="Linde D."/>
            <person name="Babiker R."/>
            <person name="Drula E."/>
            <person name="Ayuso-Fernandez I."/>
            <person name="Pacheco R."/>
            <person name="Padilla G."/>
            <person name="Ferreira P."/>
            <person name="Barriuso J."/>
            <person name="Kellner H."/>
            <person name="Castanera R."/>
            <person name="Alfaro M."/>
            <person name="Ramirez L."/>
            <person name="Pisabarro A.G."/>
            <person name="Kuo A."/>
            <person name="Tritt A."/>
            <person name="Lipzen A."/>
            <person name="He G."/>
            <person name="Yan M."/>
            <person name="Ng V."/>
            <person name="Cullen D."/>
            <person name="Martin F."/>
            <person name="Rosso M.-N."/>
            <person name="Henrissat B."/>
            <person name="Hibbett D."/>
            <person name="Martinez A.T."/>
            <person name="Grigoriev I.V."/>
        </authorList>
    </citation>
    <scope>NUCLEOTIDE SEQUENCE</scope>
    <source>
        <strain evidence="2">AH 44721</strain>
    </source>
</reference>
<dbReference type="AlphaFoldDB" id="A0A9P5THG2"/>
<protein>
    <submittedName>
        <fullName evidence="2">Uncharacterized protein</fullName>
    </submittedName>
</protein>
<evidence type="ECO:0000313" key="3">
    <source>
        <dbReference type="Proteomes" id="UP000724874"/>
    </source>
</evidence>
<gene>
    <name evidence="2" type="ORF">CPB84DRAFT_1853232</name>
</gene>
<feature type="compositionally biased region" description="Polar residues" evidence="1">
    <location>
        <begin position="411"/>
        <end position="430"/>
    </location>
</feature>
<feature type="region of interest" description="Disordered" evidence="1">
    <location>
        <begin position="410"/>
        <end position="433"/>
    </location>
</feature>
<accession>A0A9P5THG2</accession>